<evidence type="ECO:0000313" key="1">
    <source>
        <dbReference type="EMBL" id="JAD52503.1"/>
    </source>
</evidence>
<organism evidence="1">
    <name type="scientific">Arundo donax</name>
    <name type="common">Giant reed</name>
    <name type="synonym">Donax arundinaceus</name>
    <dbReference type="NCBI Taxonomy" id="35708"/>
    <lineage>
        <taxon>Eukaryota</taxon>
        <taxon>Viridiplantae</taxon>
        <taxon>Streptophyta</taxon>
        <taxon>Embryophyta</taxon>
        <taxon>Tracheophyta</taxon>
        <taxon>Spermatophyta</taxon>
        <taxon>Magnoliopsida</taxon>
        <taxon>Liliopsida</taxon>
        <taxon>Poales</taxon>
        <taxon>Poaceae</taxon>
        <taxon>PACMAD clade</taxon>
        <taxon>Arundinoideae</taxon>
        <taxon>Arundineae</taxon>
        <taxon>Arundo</taxon>
    </lineage>
</organism>
<protein>
    <submittedName>
        <fullName evidence="1">Uncharacterized protein</fullName>
    </submittedName>
</protein>
<sequence>MAPAAVSPLDDHTATNPTFGWKSCCEFTYLGSQLSSPNLYTMGFS</sequence>
<reference evidence="1" key="2">
    <citation type="journal article" date="2015" name="Data Brief">
        <title>Shoot transcriptome of the giant reed, Arundo donax.</title>
        <authorList>
            <person name="Barrero R.A."/>
            <person name="Guerrero F.D."/>
            <person name="Moolhuijzen P."/>
            <person name="Goolsby J.A."/>
            <person name="Tidwell J."/>
            <person name="Bellgard S.E."/>
            <person name="Bellgard M.I."/>
        </authorList>
    </citation>
    <scope>NUCLEOTIDE SEQUENCE</scope>
    <source>
        <tissue evidence="1">Shoot tissue taken approximately 20 cm above the soil surface</tissue>
    </source>
</reference>
<proteinExistence type="predicted"/>
<accession>A0A0A9ARL6</accession>
<dbReference type="EMBL" id="GBRH01245392">
    <property type="protein sequence ID" value="JAD52503.1"/>
    <property type="molecule type" value="Transcribed_RNA"/>
</dbReference>
<reference evidence="1" key="1">
    <citation type="submission" date="2014-09" db="EMBL/GenBank/DDBJ databases">
        <authorList>
            <person name="Magalhaes I.L.F."/>
            <person name="Oliveira U."/>
            <person name="Santos F.R."/>
            <person name="Vidigal T.H.D.A."/>
            <person name="Brescovit A.D."/>
            <person name="Santos A.J."/>
        </authorList>
    </citation>
    <scope>NUCLEOTIDE SEQUENCE</scope>
    <source>
        <tissue evidence="1">Shoot tissue taken approximately 20 cm above the soil surface</tissue>
    </source>
</reference>
<name>A0A0A9ARL6_ARUDO</name>
<dbReference type="AlphaFoldDB" id="A0A0A9ARL6"/>